<dbReference type="STRING" id="1003195.SCATT_44320"/>
<keyword evidence="11" id="KW-1185">Reference proteome</keyword>
<dbReference type="PANTHER" id="PTHR43390">
    <property type="entry name" value="SIGNAL PEPTIDASE I"/>
    <property type="match status" value="1"/>
</dbReference>
<keyword evidence="5 7" id="KW-0378">Hydrolase</keyword>
<evidence type="ECO:0000313" key="10">
    <source>
        <dbReference type="EMBL" id="AEW96803.1"/>
    </source>
</evidence>
<organism evidence="10 11">
    <name type="scientific">Streptantibioticus cattleyicolor (strain ATCC 35852 / DSM 46488 / JCM 4925 / NBRC 14057 / NRRL 8057)</name>
    <name type="common">Streptomyces cattleya</name>
    <dbReference type="NCBI Taxonomy" id="1003195"/>
    <lineage>
        <taxon>Bacteria</taxon>
        <taxon>Bacillati</taxon>
        <taxon>Actinomycetota</taxon>
        <taxon>Actinomycetes</taxon>
        <taxon>Kitasatosporales</taxon>
        <taxon>Streptomycetaceae</taxon>
        <taxon>Streptantibioticus</taxon>
    </lineage>
</organism>
<evidence type="ECO:0000256" key="4">
    <source>
        <dbReference type="ARBA" id="ARBA00013208"/>
    </source>
</evidence>
<gene>
    <name evidence="10" type="ordered locus">SCATT_44320</name>
</gene>
<dbReference type="PROSITE" id="PS00761">
    <property type="entry name" value="SPASE_I_3"/>
    <property type="match status" value="1"/>
</dbReference>
<dbReference type="MEROPS" id="S26.025"/>
<evidence type="ECO:0000256" key="3">
    <source>
        <dbReference type="ARBA" id="ARBA00009370"/>
    </source>
</evidence>
<keyword evidence="7" id="KW-0645">Protease</keyword>
<feature type="transmembrane region" description="Helical" evidence="7">
    <location>
        <begin position="67"/>
        <end position="90"/>
    </location>
</feature>
<comment type="subcellular location">
    <subcellularLocation>
        <location evidence="2">Cell membrane</location>
        <topology evidence="2">Single-pass type II membrane protein</topology>
    </subcellularLocation>
    <subcellularLocation>
        <location evidence="7">Membrane</location>
        <topology evidence="7">Single-pass type II membrane protein</topology>
    </subcellularLocation>
</comment>
<keyword evidence="7" id="KW-0472">Membrane</keyword>
<comment type="catalytic activity">
    <reaction evidence="1 7">
        <text>Cleavage of hydrophobic, N-terminal signal or leader sequences from secreted and periplasmic proteins.</text>
        <dbReference type="EC" id="3.4.21.89"/>
    </reaction>
</comment>
<dbReference type="Pfam" id="PF10502">
    <property type="entry name" value="Peptidase_S26"/>
    <property type="match status" value="1"/>
</dbReference>
<dbReference type="NCBIfam" id="TIGR02227">
    <property type="entry name" value="sigpep_I_bact"/>
    <property type="match status" value="1"/>
</dbReference>
<accession>F8JTN7</accession>
<evidence type="ECO:0000256" key="7">
    <source>
        <dbReference type="RuleBase" id="RU362042"/>
    </source>
</evidence>
<evidence type="ECO:0000256" key="1">
    <source>
        <dbReference type="ARBA" id="ARBA00000677"/>
    </source>
</evidence>
<dbReference type="AlphaFoldDB" id="F8JTN7"/>
<dbReference type="GO" id="GO:0009003">
    <property type="term" value="F:signal peptidase activity"/>
    <property type="evidence" value="ECO:0007669"/>
    <property type="project" value="UniProtKB-EC"/>
</dbReference>
<dbReference type="KEGG" id="scy:SCATT_44320"/>
<dbReference type="InterPro" id="IPR036286">
    <property type="entry name" value="LexA/Signal_pep-like_sf"/>
</dbReference>
<dbReference type="InterPro" id="IPR019758">
    <property type="entry name" value="Pept_S26A_signal_pept_1_CS"/>
</dbReference>
<dbReference type="RefSeq" id="WP_014145150.1">
    <property type="nucleotide sequence ID" value="NC_016111.1"/>
</dbReference>
<dbReference type="InterPro" id="IPR000223">
    <property type="entry name" value="Pept_S26A_signal_pept_1"/>
</dbReference>
<dbReference type="KEGG" id="sct:SCAT_4438"/>
<dbReference type="PANTHER" id="PTHR43390:SF1">
    <property type="entry name" value="CHLOROPLAST PROCESSING PEPTIDASE"/>
    <property type="match status" value="1"/>
</dbReference>
<name>F8JTN7_STREN</name>
<dbReference type="CDD" id="cd06530">
    <property type="entry name" value="S26_SPase_I"/>
    <property type="match status" value="1"/>
</dbReference>
<accession>G8WXH3</accession>
<dbReference type="HOGENOM" id="CLU_028723_0_2_11"/>
<dbReference type="InterPro" id="IPR019533">
    <property type="entry name" value="Peptidase_S26"/>
</dbReference>
<evidence type="ECO:0000256" key="8">
    <source>
        <dbReference type="SAM" id="MobiDB-lite"/>
    </source>
</evidence>
<dbReference type="GO" id="GO:0006465">
    <property type="term" value="P:signal peptide processing"/>
    <property type="evidence" value="ECO:0007669"/>
    <property type="project" value="InterPro"/>
</dbReference>
<dbReference type="eggNOG" id="COG0681">
    <property type="taxonomic scope" value="Bacteria"/>
</dbReference>
<feature type="region of interest" description="Disordered" evidence="8">
    <location>
        <begin position="1"/>
        <end position="48"/>
    </location>
</feature>
<sequence length="282" mass="30437">MNTEAPHAERDRPARPSGADERSRSARSTAGPEEPEPEPEEGAPPARRGWRRAADWWRGLGLWQETLVLAGVCFTLLCLVNAFLVQPFLIPSGSMENTLKIGDRVLVDKLAYRFGGRPQRGDVIVFDGTGSFVQDPPPRNPVTHLAQRLGGLLGLARPDGTDYIKRVIGVGGDRVTCCDAQGRILVNGHPVDEDFRYPGDAPSQVPFDIVVPPGRLWVMGDHRAASRDSRDHLGDPGGGTVPVDKVIGRADWIVWPLGRLRTLHRPAGYAAVPAPAAGGAHG</sequence>
<evidence type="ECO:0000313" key="11">
    <source>
        <dbReference type="Proteomes" id="UP000007842"/>
    </source>
</evidence>
<dbReference type="PRINTS" id="PR00727">
    <property type="entry name" value="LEADERPTASE"/>
</dbReference>
<protein>
    <recommendedName>
        <fullName evidence="4 7">Signal peptidase I</fullName>
        <ecNumber evidence="4 7">3.4.21.89</ecNumber>
    </recommendedName>
</protein>
<dbReference type="GO" id="GO:0005886">
    <property type="term" value="C:plasma membrane"/>
    <property type="evidence" value="ECO:0007669"/>
    <property type="project" value="UniProtKB-SubCell"/>
</dbReference>
<feature type="compositionally biased region" description="Basic and acidic residues" evidence="8">
    <location>
        <begin position="1"/>
        <end position="24"/>
    </location>
</feature>
<dbReference type="EMBL" id="CP003219">
    <property type="protein sequence ID" value="AEW96803.1"/>
    <property type="molecule type" value="Genomic_DNA"/>
</dbReference>
<proteinExistence type="inferred from homology"/>
<comment type="similarity">
    <text evidence="3 7">Belongs to the peptidase S26 family.</text>
</comment>
<evidence type="ECO:0000259" key="9">
    <source>
        <dbReference type="Pfam" id="PF10502"/>
    </source>
</evidence>
<reference evidence="11" key="1">
    <citation type="submission" date="2011-12" db="EMBL/GenBank/DDBJ databases">
        <title>Complete genome sequence of Streptomyces cattleya strain DSM 46488.</title>
        <authorList>
            <person name="Ou H.-Y."/>
            <person name="Li P."/>
            <person name="Zhao C."/>
            <person name="O'Hagan D."/>
            <person name="Deng Z."/>
        </authorList>
    </citation>
    <scope>NUCLEOTIDE SEQUENCE [LARGE SCALE GENOMIC DNA]</scope>
    <source>
        <strain evidence="11">ATCC 35852 / DSM 46488 / JCM 4925 / NBRC 14057 / NRRL 8057</strain>
    </source>
</reference>
<evidence type="ECO:0000256" key="6">
    <source>
        <dbReference type="PIRSR" id="PIRSR600223-1"/>
    </source>
</evidence>
<evidence type="ECO:0000256" key="2">
    <source>
        <dbReference type="ARBA" id="ARBA00004401"/>
    </source>
</evidence>
<dbReference type="Proteomes" id="UP000007842">
    <property type="component" value="Chromosome"/>
</dbReference>
<feature type="active site" evidence="6">
    <location>
        <position position="94"/>
    </location>
</feature>
<dbReference type="Gene3D" id="2.10.109.10">
    <property type="entry name" value="Umud Fragment, subunit A"/>
    <property type="match status" value="1"/>
</dbReference>
<dbReference type="EC" id="3.4.21.89" evidence="4 7"/>
<dbReference type="GO" id="GO:0004252">
    <property type="term" value="F:serine-type endopeptidase activity"/>
    <property type="evidence" value="ECO:0007669"/>
    <property type="project" value="InterPro"/>
</dbReference>
<feature type="active site" evidence="6">
    <location>
        <position position="165"/>
    </location>
</feature>
<keyword evidence="7" id="KW-0812">Transmembrane</keyword>
<keyword evidence="7" id="KW-1133">Transmembrane helix</keyword>
<evidence type="ECO:0000256" key="5">
    <source>
        <dbReference type="ARBA" id="ARBA00022801"/>
    </source>
</evidence>
<dbReference type="SUPFAM" id="SSF51306">
    <property type="entry name" value="LexA/Signal peptidase"/>
    <property type="match status" value="1"/>
</dbReference>
<feature type="domain" description="Peptidase S26" evidence="9">
    <location>
        <begin position="64"/>
        <end position="255"/>
    </location>
</feature>
<dbReference type="PATRIC" id="fig|1003195.11.peg.5881"/>
<dbReference type="OrthoDB" id="9815782at2"/>